<dbReference type="PROSITE" id="PS50071">
    <property type="entry name" value="HOMEOBOX_2"/>
    <property type="match status" value="1"/>
</dbReference>
<feature type="compositionally biased region" description="Basic and acidic residues" evidence="3">
    <location>
        <begin position="223"/>
        <end position="234"/>
    </location>
</feature>
<evidence type="ECO:0000313" key="5">
    <source>
        <dbReference type="Proteomes" id="UP001652642"/>
    </source>
</evidence>
<dbReference type="Proteomes" id="UP001652642">
    <property type="component" value="Chromosome 5"/>
</dbReference>
<feature type="DNA-binding region" description="Homeobox" evidence="1">
    <location>
        <begin position="246"/>
        <end position="305"/>
    </location>
</feature>
<feature type="region of interest" description="Disordered" evidence="3">
    <location>
        <begin position="1"/>
        <end position="33"/>
    </location>
</feature>
<feature type="compositionally biased region" description="Polar residues" evidence="3">
    <location>
        <begin position="661"/>
        <end position="676"/>
    </location>
</feature>
<feature type="compositionally biased region" description="Low complexity" evidence="3">
    <location>
        <begin position="441"/>
        <end position="456"/>
    </location>
</feature>
<feature type="compositionally biased region" description="Basic and acidic residues" evidence="3">
    <location>
        <begin position="1"/>
        <end position="10"/>
    </location>
</feature>
<evidence type="ECO:0000313" key="6">
    <source>
        <dbReference type="RefSeq" id="XP_020641447.2"/>
    </source>
</evidence>
<feature type="region of interest" description="Disordered" evidence="3">
    <location>
        <begin position="120"/>
        <end position="154"/>
    </location>
</feature>
<dbReference type="RefSeq" id="XP_020641447.2">
    <property type="nucleotide sequence ID" value="XM_020785788.2"/>
</dbReference>
<sequence>MEQSSRRERGAPQQDAASKEEFEEQEGKRLRGPLLCSEQFAHNEKLVSEVGIGNNMVSIHHTVIIEDESQKALEKGEDIAKEEEQNVHCSTGRQSELLAPQPSVLDSHQLSFTNIGRHLPTHFSDMNTDPPVPDPELNQDVTGQPKSQGQADKDVMKNQSILATGSLKASPSALGDLHQPEQIQGVNQNLSLGHVTRRSARCATVNCTGLQSYRLSSLQVSKSEPDSTKEKESSPEPPEEPAPPARKKTRTFYSAEQLDELERMFQEDHYPDNEKRREIAATVGVTPQRVMVWFQNRRAKWRKIEKLTVKENKKCSAAASTLSVVPQQSSQGAMLQTVPQLSDPMNDQPATLMVGTATVNYSSILTGQPASLVSTSVASVTGRTTPYESVQTKPVPQDTFSSLKEEIFPGIPSPPPIRRASLPLNVAINQNNPIVPLMLDSPSSEYSPASQESSSSDTFTYSIQSQSVNSPVQCSYSEQLEPTANLETPYYPPVTQPGAHPFKQYPQHQMSQLQHFPVHLTGNLLPSVHFTPAAPNKSTTAFLSLPGTGGLVTYGTGEAPQGYLQNPIGGQILIQPAASRSGYIPAFQALPWNEFYVQGAPVATQLCSQVPLSSSEAGCYSAEQPQYVHSQSVQPSSCLLQLPKAALPGSALLFSAKQMATAAQDSSPDHQSQPEPMTTLEGASDADNIPRDDENIADFPEDSKN</sequence>
<evidence type="ECO:0000259" key="4">
    <source>
        <dbReference type="PROSITE" id="PS50071"/>
    </source>
</evidence>
<feature type="compositionally biased region" description="Basic and acidic residues" evidence="3">
    <location>
        <begin position="17"/>
        <end position="29"/>
    </location>
</feature>
<dbReference type="PANTHER" id="PTHR47060:SF1">
    <property type="entry name" value="HOMEOBOX PROTEIN NOBOX"/>
    <property type="match status" value="1"/>
</dbReference>
<dbReference type="InterPro" id="IPR042988">
    <property type="entry name" value="NOBOX"/>
</dbReference>
<keyword evidence="1 2" id="KW-0539">Nucleus</keyword>
<name>A0A6J0SYI1_9SAUR</name>
<evidence type="ECO:0000256" key="3">
    <source>
        <dbReference type="SAM" id="MobiDB-lite"/>
    </source>
</evidence>
<gene>
    <name evidence="6" type="primary">NOBOX</name>
</gene>
<evidence type="ECO:0000256" key="1">
    <source>
        <dbReference type="PROSITE-ProRule" id="PRU00108"/>
    </source>
</evidence>
<dbReference type="SMART" id="SM00389">
    <property type="entry name" value="HOX"/>
    <property type="match status" value="1"/>
</dbReference>
<dbReference type="InterPro" id="IPR001356">
    <property type="entry name" value="HD"/>
</dbReference>
<dbReference type="GO" id="GO:0000978">
    <property type="term" value="F:RNA polymerase II cis-regulatory region sequence-specific DNA binding"/>
    <property type="evidence" value="ECO:0007669"/>
    <property type="project" value="TreeGrafter"/>
</dbReference>
<keyword evidence="5" id="KW-1185">Reference proteome</keyword>
<reference evidence="6" key="1">
    <citation type="submission" date="2025-08" db="UniProtKB">
        <authorList>
            <consortium name="RefSeq"/>
        </authorList>
    </citation>
    <scope>IDENTIFICATION</scope>
</reference>
<dbReference type="Gene3D" id="1.10.10.60">
    <property type="entry name" value="Homeodomain-like"/>
    <property type="match status" value="1"/>
</dbReference>
<keyword evidence="1 2" id="KW-0238">DNA-binding</keyword>
<feature type="region of interest" description="Disordered" evidence="3">
    <location>
        <begin position="215"/>
        <end position="250"/>
    </location>
</feature>
<feature type="region of interest" description="Disordered" evidence="3">
    <location>
        <begin position="660"/>
        <end position="705"/>
    </location>
</feature>
<dbReference type="SUPFAM" id="SSF46689">
    <property type="entry name" value="Homeodomain-like"/>
    <property type="match status" value="1"/>
</dbReference>
<dbReference type="InParanoid" id="A0A6J0SYI1"/>
<comment type="subcellular location">
    <subcellularLocation>
        <location evidence="1 2">Nucleus</location>
    </subcellularLocation>
</comment>
<keyword evidence="1 2" id="KW-0371">Homeobox</keyword>
<dbReference type="GO" id="GO:0005634">
    <property type="term" value="C:nucleus"/>
    <property type="evidence" value="ECO:0007669"/>
    <property type="project" value="UniProtKB-SubCell"/>
</dbReference>
<organism evidence="5 6">
    <name type="scientific">Pogona vitticeps</name>
    <name type="common">central bearded dragon</name>
    <dbReference type="NCBI Taxonomy" id="103695"/>
    <lineage>
        <taxon>Eukaryota</taxon>
        <taxon>Metazoa</taxon>
        <taxon>Chordata</taxon>
        <taxon>Craniata</taxon>
        <taxon>Vertebrata</taxon>
        <taxon>Euteleostomi</taxon>
        <taxon>Lepidosauria</taxon>
        <taxon>Squamata</taxon>
        <taxon>Bifurcata</taxon>
        <taxon>Unidentata</taxon>
        <taxon>Episquamata</taxon>
        <taxon>Toxicofera</taxon>
        <taxon>Iguania</taxon>
        <taxon>Acrodonta</taxon>
        <taxon>Agamidae</taxon>
        <taxon>Amphibolurinae</taxon>
        <taxon>Pogona</taxon>
    </lineage>
</organism>
<proteinExistence type="predicted"/>
<evidence type="ECO:0000256" key="2">
    <source>
        <dbReference type="RuleBase" id="RU000682"/>
    </source>
</evidence>
<dbReference type="GO" id="GO:0000981">
    <property type="term" value="F:DNA-binding transcription factor activity, RNA polymerase II-specific"/>
    <property type="evidence" value="ECO:0007669"/>
    <property type="project" value="TreeGrafter"/>
</dbReference>
<feature type="compositionally biased region" description="Acidic residues" evidence="3">
    <location>
        <begin position="695"/>
        <end position="705"/>
    </location>
</feature>
<accession>A0A6J0SYI1</accession>
<feature type="compositionally biased region" description="Polar residues" evidence="3">
    <location>
        <begin position="139"/>
        <end position="150"/>
    </location>
</feature>
<dbReference type="KEGG" id="pvt:110074984"/>
<dbReference type="AlphaFoldDB" id="A0A6J0SYI1"/>
<dbReference type="OrthoDB" id="1867783at2759"/>
<dbReference type="CTD" id="135935"/>
<protein>
    <submittedName>
        <fullName evidence="6">Homeobox protein NOBOX</fullName>
    </submittedName>
</protein>
<feature type="domain" description="Homeobox" evidence="4">
    <location>
        <begin position="244"/>
        <end position="304"/>
    </location>
</feature>
<dbReference type="CDD" id="cd00086">
    <property type="entry name" value="homeodomain"/>
    <property type="match status" value="1"/>
</dbReference>
<dbReference type="Pfam" id="PF00046">
    <property type="entry name" value="Homeodomain"/>
    <property type="match status" value="1"/>
</dbReference>
<dbReference type="GeneID" id="110074984"/>
<feature type="region of interest" description="Disordered" evidence="3">
    <location>
        <begin position="440"/>
        <end position="462"/>
    </location>
</feature>
<dbReference type="PANTHER" id="PTHR47060">
    <property type="entry name" value="HOMEOBOX PROTEIN NOBOX"/>
    <property type="match status" value="1"/>
</dbReference>
<dbReference type="InterPro" id="IPR009057">
    <property type="entry name" value="Homeodomain-like_sf"/>
</dbReference>